<feature type="compositionally biased region" description="Polar residues" evidence="1">
    <location>
        <begin position="49"/>
        <end position="77"/>
    </location>
</feature>
<sequence>MGATMTSLAATVKAEAVMVPQFGVSPPQGCPMHQEPKQTAPPPECPMHQATTSSPTPAENDNSQSWSGTSGESLRVC</sequence>
<accession>A0A0E9VZU1</accession>
<reference evidence="2" key="1">
    <citation type="submission" date="2014-11" db="EMBL/GenBank/DDBJ databases">
        <authorList>
            <person name="Amaro Gonzalez C."/>
        </authorList>
    </citation>
    <scope>NUCLEOTIDE SEQUENCE</scope>
</reference>
<reference evidence="2" key="2">
    <citation type="journal article" date="2015" name="Fish Shellfish Immunol.">
        <title>Early steps in the European eel (Anguilla anguilla)-Vibrio vulnificus interaction in the gills: Role of the RtxA13 toxin.</title>
        <authorList>
            <person name="Callol A."/>
            <person name="Pajuelo D."/>
            <person name="Ebbesson L."/>
            <person name="Teles M."/>
            <person name="MacKenzie S."/>
            <person name="Amaro C."/>
        </authorList>
    </citation>
    <scope>NUCLEOTIDE SEQUENCE</scope>
</reference>
<evidence type="ECO:0000313" key="2">
    <source>
        <dbReference type="EMBL" id="JAH83669.1"/>
    </source>
</evidence>
<dbReference type="AlphaFoldDB" id="A0A0E9VZU1"/>
<name>A0A0E9VZU1_ANGAN</name>
<proteinExistence type="predicted"/>
<protein>
    <submittedName>
        <fullName evidence="2">Uncharacterized protein</fullName>
    </submittedName>
</protein>
<evidence type="ECO:0000256" key="1">
    <source>
        <dbReference type="SAM" id="MobiDB-lite"/>
    </source>
</evidence>
<dbReference type="EMBL" id="GBXM01024908">
    <property type="protein sequence ID" value="JAH83669.1"/>
    <property type="molecule type" value="Transcribed_RNA"/>
</dbReference>
<organism evidence="2">
    <name type="scientific">Anguilla anguilla</name>
    <name type="common">European freshwater eel</name>
    <name type="synonym">Muraena anguilla</name>
    <dbReference type="NCBI Taxonomy" id="7936"/>
    <lineage>
        <taxon>Eukaryota</taxon>
        <taxon>Metazoa</taxon>
        <taxon>Chordata</taxon>
        <taxon>Craniata</taxon>
        <taxon>Vertebrata</taxon>
        <taxon>Euteleostomi</taxon>
        <taxon>Actinopterygii</taxon>
        <taxon>Neopterygii</taxon>
        <taxon>Teleostei</taxon>
        <taxon>Anguilliformes</taxon>
        <taxon>Anguillidae</taxon>
        <taxon>Anguilla</taxon>
    </lineage>
</organism>
<feature type="region of interest" description="Disordered" evidence="1">
    <location>
        <begin position="22"/>
        <end position="77"/>
    </location>
</feature>